<dbReference type="OrthoDB" id="9806149at2"/>
<dbReference type="GO" id="GO:0015658">
    <property type="term" value="F:branched-chain amino acid transmembrane transporter activity"/>
    <property type="evidence" value="ECO:0007669"/>
    <property type="project" value="TreeGrafter"/>
</dbReference>
<name>A0A1G7JUE9_9RHOB</name>
<dbReference type="GO" id="GO:0005524">
    <property type="term" value="F:ATP binding"/>
    <property type="evidence" value="ECO:0007669"/>
    <property type="project" value="UniProtKB-KW"/>
</dbReference>
<evidence type="ECO:0000256" key="5">
    <source>
        <dbReference type="ARBA" id="ARBA00022970"/>
    </source>
</evidence>
<dbReference type="SMART" id="SM00382">
    <property type="entry name" value="AAA"/>
    <property type="match status" value="1"/>
</dbReference>
<dbReference type="InterPro" id="IPR003593">
    <property type="entry name" value="AAA+_ATPase"/>
</dbReference>
<keyword evidence="3" id="KW-0547">Nucleotide-binding</keyword>
<dbReference type="Gene3D" id="3.40.50.300">
    <property type="entry name" value="P-loop containing nucleotide triphosphate hydrolases"/>
    <property type="match status" value="1"/>
</dbReference>
<feature type="domain" description="ABC transporter" evidence="6">
    <location>
        <begin position="7"/>
        <end position="240"/>
    </location>
</feature>
<dbReference type="Proteomes" id="UP000182284">
    <property type="component" value="Unassembled WGS sequence"/>
</dbReference>
<evidence type="ECO:0000256" key="1">
    <source>
        <dbReference type="ARBA" id="ARBA00005417"/>
    </source>
</evidence>
<dbReference type="CDD" id="cd03224">
    <property type="entry name" value="ABC_TM1139_LivF_branched"/>
    <property type="match status" value="1"/>
</dbReference>
<evidence type="ECO:0000313" key="7">
    <source>
        <dbReference type="EMBL" id="SDF28404.1"/>
    </source>
</evidence>
<dbReference type="InterPro" id="IPR027417">
    <property type="entry name" value="P-loop_NTPase"/>
</dbReference>
<dbReference type="SUPFAM" id="SSF52540">
    <property type="entry name" value="P-loop containing nucleoside triphosphate hydrolases"/>
    <property type="match status" value="1"/>
</dbReference>
<gene>
    <name evidence="7" type="ORF">SAMN04488117_103214</name>
</gene>
<keyword evidence="5" id="KW-0029">Amino-acid transport</keyword>
<organism evidence="7 8">
    <name type="scientific">Celeribacter baekdonensis</name>
    <dbReference type="NCBI Taxonomy" id="875171"/>
    <lineage>
        <taxon>Bacteria</taxon>
        <taxon>Pseudomonadati</taxon>
        <taxon>Pseudomonadota</taxon>
        <taxon>Alphaproteobacteria</taxon>
        <taxon>Rhodobacterales</taxon>
        <taxon>Roseobacteraceae</taxon>
        <taxon>Celeribacter</taxon>
    </lineage>
</organism>
<dbReference type="InterPro" id="IPR003439">
    <property type="entry name" value="ABC_transporter-like_ATP-bd"/>
</dbReference>
<dbReference type="AlphaFoldDB" id="A0A1G7JUE9"/>
<dbReference type="InterPro" id="IPR017871">
    <property type="entry name" value="ABC_transporter-like_CS"/>
</dbReference>
<dbReference type="EMBL" id="FNBL01000003">
    <property type="protein sequence ID" value="SDF28404.1"/>
    <property type="molecule type" value="Genomic_DNA"/>
</dbReference>
<dbReference type="PANTHER" id="PTHR43820">
    <property type="entry name" value="HIGH-AFFINITY BRANCHED-CHAIN AMINO ACID TRANSPORT ATP-BINDING PROTEIN LIVF"/>
    <property type="match status" value="1"/>
</dbReference>
<reference evidence="7 8" key="1">
    <citation type="submission" date="2016-10" db="EMBL/GenBank/DDBJ databases">
        <authorList>
            <person name="de Groot N.N."/>
        </authorList>
    </citation>
    <scope>NUCLEOTIDE SEQUENCE [LARGE SCALE GENOMIC DNA]</scope>
    <source>
        <strain evidence="7 8">DSM 27375</strain>
    </source>
</reference>
<evidence type="ECO:0000256" key="2">
    <source>
        <dbReference type="ARBA" id="ARBA00022448"/>
    </source>
</evidence>
<evidence type="ECO:0000259" key="6">
    <source>
        <dbReference type="PROSITE" id="PS50893"/>
    </source>
</evidence>
<sequence>MSDTPILSTHGLTGGYGDFQALFGIDMHIDAGEVVALIGANGAGKSTLLKSIFGLLPVGRDMVKFEGNSVGGTPAHMMVRRGIAMVPEGRRLFVGMTVEENLRIAIDNARLPEGEGPWTREHLFDLFPILREKRRQPIEDLSGGQQQMVAISRALLCQPKVLLCDEISLGLAPKVIREIYEILPEISAFGTAIVLVEQDVGLAREASNRLYCMLEGRITLTGISNDIPRDAIAAAYFGASHAVA</sequence>
<dbReference type="PROSITE" id="PS50893">
    <property type="entry name" value="ABC_TRANSPORTER_2"/>
    <property type="match status" value="1"/>
</dbReference>
<evidence type="ECO:0000313" key="8">
    <source>
        <dbReference type="Proteomes" id="UP000182284"/>
    </source>
</evidence>
<dbReference type="GO" id="GO:0016887">
    <property type="term" value="F:ATP hydrolysis activity"/>
    <property type="evidence" value="ECO:0007669"/>
    <property type="project" value="InterPro"/>
</dbReference>
<comment type="similarity">
    <text evidence="1">Belongs to the ABC transporter superfamily.</text>
</comment>
<dbReference type="Pfam" id="PF00005">
    <property type="entry name" value="ABC_tran"/>
    <property type="match status" value="1"/>
</dbReference>
<dbReference type="GO" id="GO:0015807">
    <property type="term" value="P:L-amino acid transport"/>
    <property type="evidence" value="ECO:0007669"/>
    <property type="project" value="TreeGrafter"/>
</dbReference>
<dbReference type="PROSITE" id="PS00211">
    <property type="entry name" value="ABC_TRANSPORTER_1"/>
    <property type="match status" value="1"/>
</dbReference>
<keyword evidence="4 7" id="KW-0067">ATP-binding</keyword>
<dbReference type="RefSeq" id="WP_074643032.1">
    <property type="nucleotide sequence ID" value="NZ_FNBL01000003.1"/>
</dbReference>
<keyword evidence="2" id="KW-0813">Transport</keyword>
<dbReference type="PANTHER" id="PTHR43820:SF5">
    <property type="entry name" value="HIGH-AFFINITY BRANCHED-CHAIN AMINO ACID TRANSPORT ATP-BINDING PROTEIN"/>
    <property type="match status" value="1"/>
</dbReference>
<evidence type="ECO:0000256" key="3">
    <source>
        <dbReference type="ARBA" id="ARBA00022741"/>
    </source>
</evidence>
<proteinExistence type="inferred from homology"/>
<dbReference type="InterPro" id="IPR052156">
    <property type="entry name" value="BCAA_Transport_ATP-bd_LivF"/>
</dbReference>
<evidence type="ECO:0000256" key="4">
    <source>
        <dbReference type="ARBA" id="ARBA00022840"/>
    </source>
</evidence>
<accession>A0A1G7JUE9</accession>
<protein>
    <submittedName>
        <fullName evidence="7">Branched-chain amino acid transport system ATP-binding protein</fullName>
    </submittedName>
</protein>